<protein>
    <submittedName>
        <fullName evidence="6">Arabinose efflux permease</fullName>
    </submittedName>
</protein>
<dbReference type="PANTHER" id="PTHR23531:SF1">
    <property type="entry name" value="QUINOLENE RESISTANCE PROTEIN NORA"/>
    <property type="match status" value="1"/>
</dbReference>
<feature type="transmembrane region" description="Helical" evidence="4">
    <location>
        <begin position="234"/>
        <end position="254"/>
    </location>
</feature>
<dbReference type="Pfam" id="PF07690">
    <property type="entry name" value="MFS_1"/>
    <property type="match status" value="1"/>
</dbReference>
<feature type="transmembrane region" description="Helical" evidence="4">
    <location>
        <begin position="152"/>
        <end position="172"/>
    </location>
</feature>
<dbReference type="Proteomes" id="UP000049983">
    <property type="component" value="Unassembled WGS sequence"/>
</dbReference>
<feature type="transmembrane region" description="Helical" evidence="4">
    <location>
        <begin position="29"/>
        <end position="50"/>
    </location>
</feature>
<dbReference type="PANTHER" id="PTHR23531">
    <property type="entry name" value="QUINOLENE RESISTANCE PROTEIN NORA"/>
    <property type="match status" value="1"/>
</dbReference>
<keyword evidence="2 4" id="KW-1133">Transmembrane helix</keyword>
<feature type="transmembrane region" description="Helical" evidence="4">
    <location>
        <begin position="385"/>
        <end position="405"/>
    </location>
</feature>
<keyword evidence="1 4" id="KW-0812">Transmembrane</keyword>
<keyword evidence="7" id="KW-1185">Reference proteome</keyword>
<feature type="transmembrane region" description="Helical" evidence="4">
    <location>
        <begin position="184"/>
        <end position="203"/>
    </location>
</feature>
<dbReference type="EMBL" id="CXWC01000010">
    <property type="protein sequence ID" value="CTQ70497.1"/>
    <property type="molecule type" value="Genomic_DNA"/>
</dbReference>
<evidence type="ECO:0000313" key="7">
    <source>
        <dbReference type="Proteomes" id="UP000049983"/>
    </source>
</evidence>
<sequence>MRFIVPPVPCPYPLILSLEHRPLSRISTFCVYLLAVFLQAGAYGLTFMLPRLYSGFGANEKAVGVSLFIATASTLLAVYYAGHLSDWFGRVATLGMACLSIGAALGLFGLAVTVGSLTVIASILLGAGWGLTYALAPVVLTRLVSAQERVRYFALHSVVLMAGFGLSPVMAAKIEKAGGSVSDAFFITAIGCLVSALLFFVLIRPVRSHAINAGPEASSRLSLKGVGTILRSRALVPVVMVFLGASVFAGLNNFQTVFADERGLDYADFFLVYTITVVICRIALAQFKGGRHPYLTIALLQYVMAGSVLLFIFSGTSQSAYVVVAILFGIGYGASYPILVAMAANDANHDLVPQTLQLFALTYFIGIFGFPLVAGWMIVDVGVTPLLGLIVVMAAFEATMALLRVQKDALAAPKRT</sequence>
<feature type="transmembrane region" description="Helical" evidence="4">
    <location>
        <begin position="266"/>
        <end position="287"/>
    </location>
</feature>
<evidence type="ECO:0000256" key="1">
    <source>
        <dbReference type="ARBA" id="ARBA00022692"/>
    </source>
</evidence>
<feature type="transmembrane region" description="Helical" evidence="4">
    <location>
        <begin position="320"/>
        <end position="344"/>
    </location>
</feature>
<feature type="transmembrane region" description="Helical" evidence="4">
    <location>
        <begin position="356"/>
        <end position="379"/>
    </location>
</feature>
<evidence type="ECO:0000259" key="5">
    <source>
        <dbReference type="PROSITE" id="PS50850"/>
    </source>
</evidence>
<dbReference type="InterPro" id="IPR020846">
    <property type="entry name" value="MFS_dom"/>
</dbReference>
<dbReference type="SUPFAM" id="SSF103473">
    <property type="entry name" value="MFS general substrate transporter"/>
    <property type="match status" value="1"/>
</dbReference>
<feature type="transmembrane region" description="Helical" evidence="4">
    <location>
        <begin position="119"/>
        <end position="140"/>
    </location>
</feature>
<feature type="transmembrane region" description="Helical" evidence="4">
    <location>
        <begin position="62"/>
        <end position="82"/>
    </location>
</feature>
<evidence type="ECO:0000256" key="4">
    <source>
        <dbReference type="SAM" id="Phobius"/>
    </source>
</evidence>
<dbReference type="InterPro" id="IPR036259">
    <property type="entry name" value="MFS_trans_sf"/>
</dbReference>
<dbReference type="STRING" id="311410.LA5095_01290"/>
<evidence type="ECO:0000256" key="2">
    <source>
        <dbReference type="ARBA" id="ARBA00022989"/>
    </source>
</evidence>
<evidence type="ECO:0000313" key="6">
    <source>
        <dbReference type="EMBL" id="CTQ70497.1"/>
    </source>
</evidence>
<keyword evidence="3 4" id="KW-0472">Membrane</keyword>
<evidence type="ECO:0000256" key="3">
    <source>
        <dbReference type="ARBA" id="ARBA00023136"/>
    </source>
</evidence>
<feature type="transmembrane region" description="Helical" evidence="4">
    <location>
        <begin position="294"/>
        <end position="314"/>
    </location>
</feature>
<reference evidence="7" key="1">
    <citation type="submission" date="2015-07" db="EMBL/GenBank/DDBJ databases">
        <authorList>
            <person name="Rodrigo-Torres Lidia"/>
            <person name="Arahal R.David."/>
        </authorList>
    </citation>
    <scope>NUCLEOTIDE SEQUENCE [LARGE SCALE GENOMIC DNA]</scope>
    <source>
        <strain evidence="7">CECT 5096</strain>
    </source>
</reference>
<dbReference type="GO" id="GO:0022857">
    <property type="term" value="F:transmembrane transporter activity"/>
    <property type="evidence" value="ECO:0007669"/>
    <property type="project" value="InterPro"/>
</dbReference>
<organism evidence="6 7">
    <name type="scientific">Roseibium album</name>
    <dbReference type="NCBI Taxonomy" id="311410"/>
    <lineage>
        <taxon>Bacteria</taxon>
        <taxon>Pseudomonadati</taxon>
        <taxon>Pseudomonadota</taxon>
        <taxon>Alphaproteobacteria</taxon>
        <taxon>Hyphomicrobiales</taxon>
        <taxon>Stappiaceae</taxon>
        <taxon>Roseibium</taxon>
    </lineage>
</organism>
<proteinExistence type="predicted"/>
<feature type="transmembrane region" description="Helical" evidence="4">
    <location>
        <begin position="94"/>
        <end position="113"/>
    </location>
</feature>
<name>A0A0M7A7A3_9HYPH</name>
<gene>
    <name evidence="6" type="ORF">LA5096_02545</name>
</gene>
<dbReference type="AlphaFoldDB" id="A0A0M7A7A3"/>
<dbReference type="PROSITE" id="PS50850">
    <property type="entry name" value="MFS"/>
    <property type="match status" value="1"/>
</dbReference>
<accession>A0A0M7A7A3</accession>
<feature type="domain" description="Major facilitator superfamily (MFS) profile" evidence="5">
    <location>
        <begin position="25"/>
        <end position="406"/>
    </location>
</feature>
<dbReference type="InterPro" id="IPR052714">
    <property type="entry name" value="MFS_Exporter"/>
</dbReference>
<dbReference type="InterPro" id="IPR011701">
    <property type="entry name" value="MFS"/>
</dbReference>
<dbReference type="Gene3D" id="1.20.1250.20">
    <property type="entry name" value="MFS general substrate transporter like domains"/>
    <property type="match status" value="1"/>
</dbReference>